<dbReference type="EMBL" id="FOFU01000002">
    <property type="protein sequence ID" value="SEQ09648.1"/>
    <property type="molecule type" value="Genomic_DNA"/>
</dbReference>
<keyword evidence="1" id="KW-0472">Membrane</keyword>
<dbReference type="RefSeq" id="WP_074641684.1">
    <property type="nucleotide sequence ID" value="NZ_FOFU01000002.1"/>
</dbReference>
<evidence type="ECO:0000313" key="3">
    <source>
        <dbReference type="Proteomes" id="UP000182360"/>
    </source>
</evidence>
<organism evidence="2 3">
    <name type="scientific">Treponema bryantii</name>
    <dbReference type="NCBI Taxonomy" id="163"/>
    <lineage>
        <taxon>Bacteria</taxon>
        <taxon>Pseudomonadati</taxon>
        <taxon>Spirochaetota</taxon>
        <taxon>Spirochaetia</taxon>
        <taxon>Spirochaetales</taxon>
        <taxon>Treponemataceae</taxon>
        <taxon>Treponema</taxon>
    </lineage>
</organism>
<name>A0A1H9DA65_9SPIR</name>
<keyword evidence="1" id="KW-0812">Transmembrane</keyword>
<sequence length="62" mass="6606">MKLKSKAFINLVFKAVGLAMGVAVTVLCIIKEIEPTSAFIMTGIGLTCLGISQFTLSNENND</sequence>
<accession>A0A1H9DA65</accession>
<dbReference type="OrthoDB" id="2086904at2"/>
<gene>
    <name evidence="2" type="ORF">SAMN04487977_102475</name>
</gene>
<proteinExistence type="predicted"/>
<keyword evidence="1" id="KW-1133">Transmembrane helix</keyword>
<keyword evidence="3" id="KW-1185">Reference proteome</keyword>
<evidence type="ECO:0000256" key="1">
    <source>
        <dbReference type="SAM" id="Phobius"/>
    </source>
</evidence>
<dbReference type="Proteomes" id="UP000182360">
    <property type="component" value="Unassembled WGS sequence"/>
</dbReference>
<dbReference type="AlphaFoldDB" id="A0A1H9DA65"/>
<protein>
    <submittedName>
        <fullName evidence="2">Uncharacterized protein</fullName>
    </submittedName>
</protein>
<evidence type="ECO:0000313" key="2">
    <source>
        <dbReference type="EMBL" id="SEQ09648.1"/>
    </source>
</evidence>
<feature type="transmembrane region" description="Helical" evidence="1">
    <location>
        <begin position="36"/>
        <end position="56"/>
    </location>
</feature>
<feature type="transmembrane region" description="Helical" evidence="1">
    <location>
        <begin position="7"/>
        <end position="30"/>
    </location>
</feature>
<reference evidence="2 3" key="1">
    <citation type="submission" date="2016-10" db="EMBL/GenBank/DDBJ databases">
        <authorList>
            <person name="de Groot N.N."/>
        </authorList>
    </citation>
    <scope>NUCLEOTIDE SEQUENCE [LARGE SCALE GENOMIC DNA]</scope>
    <source>
        <strain evidence="2 3">B25</strain>
    </source>
</reference>